<dbReference type="EMBL" id="CP002582">
    <property type="protein sequence ID" value="ADZ84723.1"/>
    <property type="molecule type" value="Genomic_DNA"/>
</dbReference>
<gene>
    <name evidence="3" type="ordered locus">Clole_3026</name>
</gene>
<dbReference type="InterPro" id="IPR012854">
    <property type="entry name" value="Cu_amine_oxidase-like_N"/>
</dbReference>
<protein>
    <submittedName>
        <fullName evidence="3">Copper amine oxidase-like domain-containing protein</fullName>
    </submittedName>
</protein>
<dbReference type="Gene3D" id="3.30.457.10">
    <property type="entry name" value="Copper amine oxidase-like, N-terminal domain"/>
    <property type="match status" value="1"/>
</dbReference>
<feature type="signal peptide" evidence="1">
    <location>
        <begin position="1"/>
        <end position="26"/>
    </location>
</feature>
<evidence type="ECO:0000259" key="2">
    <source>
        <dbReference type="Pfam" id="PF07833"/>
    </source>
</evidence>
<evidence type="ECO:0000313" key="3">
    <source>
        <dbReference type="EMBL" id="ADZ84723.1"/>
    </source>
</evidence>
<dbReference type="eggNOG" id="COG0652">
    <property type="taxonomic scope" value="Bacteria"/>
</dbReference>
<accession>F2JNE7</accession>
<dbReference type="InterPro" id="IPR036582">
    <property type="entry name" value="Mao_N_sf"/>
</dbReference>
<keyword evidence="4" id="KW-1185">Reference proteome</keyword>
<dbReference type="KEGG" id="cle:Clole_3026"/>
<feature type="chain" id="PRO_5003284169" evidence="1">
    <location>
        <begin position="27"/>
        <end position="300"/>
    </location>
</feature>
<dbReference type="RefSeq" id="WP_013658002.1">
    <property type="nucleotide sequence ID" value="NC_015275.1"/>
</dbReference>
<dbReference type="Proteomes" id="UP000008467">
    <property type="component" value="Chromosome"/>
</dbReference>
<evidence type="ECO:0000313" key="4">
    <source>
        <dbReference type="Proteomes" id="UP000008467"/>
    </source>
</evidence>
<keyword evidence="1" id="KW-0732">Signal</keyword>
<dbReference type="SUPFAM" id="SSF55383">
    <property type="entry name" value="Copper amine oxidase, domain N"/>
    <property type="match status" value="1"/>
</dbReference>
<dbReference type="AlphaFoldDB" id="F2JNE7"/>
<proteinExistence type="predicted"/>
<feature type="domain" description="Copper amine oxidase-like N-terminal" evidence="2">
    <location>
        <begin position="72"/>
        <end position="168"/>
    </location>
</feature>
<organism evidence="3 4">
    <name type="scientific">Cellulosilyticum lentocellum (strain ATCC 49066 / DSM 5427 / NCIMB 11756 / RHM5)</name>
    <name type="common">Clostridium lentocellum</name>
    <dbReference type="NCBI Taxonomy" id="642492"/>
    <lineage>
        <taxon>Bacteria</taxon>
        <taxon>Bacillati</taxon>
        <taxon>Bacillota</taxon>
        <taxon>Clostridia</taxon>
        <taxon>Lachnospirales</taxon>
        <taxon>Cellulosilyticaceae</taxon>
        <taxon>Cellulosilyticum</taxon>
    </lineage>
</organism>
<sequence>MHRKIKSLLMLMLSFLTIALPLSTEAATPEAYCLLNYQGRPDLTSKWLYIFTFPNQETISLKFKETHPFLMVNGTFVPTANIQIINNRSFIPLRIVSEELGMNVRWDASSQTAIIQKNALQITVKPNQEKFLINGVEALSEDKVCTINGSLYVPLRFLEKAFPITLNYIPYKESSPFYLLGNPLITIDENSTQKQFTKEEAFQFLHAQLLEAYNNFLTNQTYNQNTEYSNSILDRLKTDIDSIQCTGKISRYWVFTGPYPILLDAFTGDIYFAKSKIVRSYIEKMIITDPEVFALDYFLG</sequence>
<evidence type="ECO:0000256" key="1">
    <source>
        <dbReference type="SAM" id="SignalP"/>
    </source>
</evidence>
<dbReference type="Pfam" id="PF07833">
    <property type="entry name" value="Cu_amine_oxidN1"/>
    <property type="match status" value="1"/>
</dbReference>
<dbReference type="HOGENOM" id="CLU_926511_0_0_9"/>
<reference evidence="3 4" key="1">
    <citation type="journal article" date="2011" name="J. Bacteriol.">
        <title>Complete genome sequence of the cellulose-degrading bacterium Cellulosilyticum lentocellum.</title>
        <authorList>
            <consortium name="US DOE Joint Genome Institute"/>
            <person name="Miller D.A."/>
            <person name="Suen G."/>
            <person name="Bruce D."/>
            <person name="Copeland A."/>
            <person name="Cheng J.F."/>
            <person name="Detter C."/>
            <person name="Goodwin L.A."/>
            <person name="Han C.S."/>
            <person name="Hauser L.J."/>
            <person name="Land M.L."/>
            <person name="Lapidus A."/>
            <person name="Lucas S."/>
            <person name="Meincke L."/>
            <person name="Pitluck S."/>
            <person name="Tapia R."/>
            <person name="Teshima H."/>
            <person name="Woyke T."/>
            <person name="Fox B.G."/>
            <person name="Angert E.R."/>
            <person name="Currie C.R."/>
        </authorList>
    </citation>
    <scope>NUCLEOTIDE SEQUENCE [LARGE SCALE GENOMIC DNA]</scope>
    <source>
        <strain evidence="4">ATCC 49066 / DSM 5427 / NCIMB 11756 / RHM5</strain>
    </source>
</reference>
<dbReference type="STRING" id="642492.Clole_3026"/>
<name>F2JNE7_CELLD</name>